<dbReference type="GO" id="GO:0016705">
    <property type="term" value="F:oxidoreductase activity, acting on paired donors, with incorporation or reduction of molecular oxygen"/>
    <property type="evidence" value="ECO:0007669"/>
    <property type="project" value="InterPro"/>
</dbReference>
<dbReference type="Proteomes" id="UP000027238">
    <property type="component" value="Unassembled WGS sequence"/>
</dbReference>
<feature type="transmembrane region" description="Helical" evidence="13">
    <location>
        <begin position="12"/>
        <end position="30"/>
    </location>
</feature>
<comment type="subcellular location">
    <subcellularLocation>
        <location evidence="2">Membrane</location>
        <topology evidence="2">Single-pass membrane protein</topology>
    </subcellularLocation>
</comment>
<dbReference type="GO" id="GO:0016020">
    <property type="term" value="C:membrane"/>
    <property type="evidence" value="ECO:0007669"/>
    <property type="project" value="UniProtKB-SubCell"/>
</dbReference>
<evidence type="ECO:0000256" key="2">
    <source>
        <dbReference type="ARBA" id="ARBA00004167"/>
    </source>
</evidence>
<dbReference type="Gene3D" id="1.10.630.10">
    <property type="entry name" value="Cytochrome P450"/>
    <property type="match status" value="1"/>
</dbReference>
<dbReference type="PRINTS" id="PR00385">
    <property type="entry name" value="P450"/>
</dbReference>
<evidence type="ECO:0000256" key="1">
    <source>
        <dbReference type="ARBA" id="ARBA00001971"/>
    </source>
</evidence>
<dbReference type="Pfam" id="PF00067">
    <property type="entry name" value="p450"/>
    <property type="match status" value="1"/>
</dbReference>
<dbReference type="InterPro" id="IPR036396">
    <property type="entry name" value="Cyt_P450_sf"/>
</dbReference>
<reference evidence="15" key="1">
    <citation type="journal article" date="2014" name="Genome Announc.">
        <title>Draft genome sequence of Colletotrichum sublineola, a destructive pathogen of cultivated sorghum.</title>
        <authorList>
            <person name="Baroncelli R."/>
            <person name="Sanz-Martin J.M."/>
            <person name="Rech G.E."/>
            <person name="Sukno S.A."/>
            <person name="Thon M.R."/>
        </authorList>
    </citation>
    <scope>NUCLEOTIDE SEQUENCE [LARGE SCALE GENOMIC DNA]</scope>
    <source>
        <strain evidence="15">TX430BB</strain>
    </source>
</reference>
<dbReference type="PANTHER" id="PTHR24287:SF5">
    <property type="entry name" value="P450, PUTATIVE (EUROFUNG)-RELATED"/>
    <property type="match status" value="1"/>
</dbReference>
<dbReference type="InterPro" id="IPR001128">
    <property type="entry name" value="Cyt_P450"/>
</dbReference>
<gene>
    <name evidence="14" type="ORF">CSUB01_03653</name>
</gene>
<dbReference type="GO" id="GO:0004497">
    <property type="term" value="F:monooxygenase activity"/>
    <property type="evidence" value="ECO:0007669"/>
    <property type="project" value="UniProtKB-KW"/>
</dbReference>
<evidence type="ECO:0000256" key="9">
    <source>
        <dbReference type="ARBA" id="ARBA00023033"/>
    </source>
</evidence>
<evidence type="ECO:0000256" key="3">
    <source>
        <dbReference type="ARBA" id="ARBA00010617"/>
    </source>
</evidence>
<comment type="caution">
    <text evidence="14">The sequence shown here is derived from an EMBL/GenBank/DDBJ whole genome shotgun (WGS) entry which is preliminary data.</text>
</comment>
<evidence type="ECO:0000256" key="4">
    <source>
        <dbReference type="ARBA" id="ARBA00022692"/>
    </source>
</evidence>
<dbReference type="PROSITE" id="PS00086">
    <property type="entry name" value="CYTOCHROME_P450"/>
    <property type="match status" value="1"/>
</dbReference>
<dbReference type="HOGENOM" id="CLU_001570_27_0_1"/>
<dbReference type="OrthoDB" id="1470350at2759"/>
<keyword evidence="6 13" id="KW-1133">Transmembrane helix</keyword>
<keyword evidence="8 11" id="KW-0408">Iron</keyword>
<evidence type="ECO:0000313" key="15">
    <source>
        <dbReference type="Proteomes" id="UP000027238"/>
    </source>
</evidence>
<sequence length="535" mass="60659">MGLVENILEHVNLKAVVIFGVAAWWLWIAVQRFDETIRLRRLAPGARGQSLGAHLPGGVDFIYKAIRATMNHKNVEFWTNMLSAVKGWTGEKRLLGKRIIFTADPENIKAILATQFSDYGKGEPFHQDWKEFLGDSIFTTDGDQWHASRQLIRPQFIKDRVSDLHTFESHIQTLLKTIANGGALNGEDQPVNMDAVDGKVLDISELFFRYTLDVATDFLLGQDVKSLSTPRQEFAEAFNEVQRVQNIIARAATMKSFVPLFSFRSGLKVINRFVNRFMERALRLSPEELASKTKSDQGYTFLHELASFTRDRTVLRDQLVAILLAGRDTTAASLSWTLYELGRHPEVVSKLRAEIIEQVGLDRAPTYADLKNMKYLQNVMNETLRLYPVVPFNVRLALRDTTLPVGGGSDGTLPLAICKDTPIGYSTLVMQRREDLYPPVSETFAHPSEFSPERWFNWQPKPWTYIPFNGGPRICIGQQFALTEMSYTLCRLFQNFERIESYMDAIDGGDPTLKAEIVLQPGDGVKVAFWRADKA</sequence>
<dbReference type="AlphaFoldDB" id="A0A066XCX3"/>
<dbReference type="GO" id="GO:0020037">
    <property type="term" value="F:heme binding"/>
    <property type="evidence" value="ECO:0007669"/>
    <property type="project" value="InterPro"/>
</dbReference>
<keyword evidence="15" id="KW-1185">Reference proteome</keyword>
<dbReference type="SUPFAM" id="SSF48264">
    <property type="entry name" value="Cytochrome P450"/>
    <property type="match status" value="1"/>
</dbReference>
<dbReference type="InterPro" id="IPR017972">
    <property type="entry name" value="Cyt_P450_CS"/>
</dbReference>
<feature type="binding site" description="axial binding residue" evidence="11">
    <location>
        <position position="475"/>
    </location>
    <ligand>
        <name>heme</name>
        <dbReference type="ChEBI" id="CHEBI:30413"/>
    </ligand>
    <ligandPart>
        <name>Fe</name>
        <dbReference type="ChEBI" id="CHEBI:18248"/>
    </ligandPart>
</feature>
<evidence type="ECO:0000313" key="14">
    <source>
        <dbReference type="EMBL" id="KDN67033.1"/>
    </source>
</evidence>
<protein>
    <submittedName>
        <fullName evidence="14">Putative cytochrome P450</fullName>
    </submittedName>
</protein>
<comment type="similarity">
    <text evidence="3 12">Belongs to the cytochrome P450 family.</text>
</comment>
<keyword evidence="5 11" id="KW-0479">Metal-binding</keyword>
<dbReference type="GO" id="GO:0005506">
    <property type="term" value="F:iron ion binding"/>
    <property type="evidence" value="ECO:0007669"/>
    <property type="project" value="InterPro"/>
</dbReference>
<evidence type="ECO:0000256" key="11">
    <source>
        <dbReference type="PIRSR" id="PIRSR602401-1"/>
    </source>
</evidence>
<keyword evidence="7 12" id="KW-0560">Oxidoreductase</keyword>
<dbReference type="InterPro" id="IPR047146">
    <property type="entry name" value="Cyt_P450_E_CYP52_fungi"/>
</dbReference>
<keyword evidence="11 12" id="KW-0349">Heme</keyword>
<dbReference type="STRING" id="1173701.A0A066XCX3"/>
<comment type="cofactor">
    <cofactor evidence="1 11">
        <name>heme</name>
        <dbReference type="ChEBI" id="CHEBI:30413"/>
    </cofactor>
</comment>
<dbReference type="CDD" id="cd11063">
    <property type="entry name" value="CYP52"/>
    <property type="match status" value="1"/>
</dbReference>
<dbReference type="InterPro" id="IPR002401">
    <property type="entry name" value="Cyt_P450_E_grp-I"/>
</dbReference>
<evidence type="ECO:0000256" key="8">
    <source>
        <dbReference type="ARBA" id="ARBA00023004"/>
    </source>
</evidence>
<keyword evidence="4 13" id="KW-0812">Transmembrane</keyword>
<evidence type="ECO:0000256" key="13">
    <source>
        <dbReference type="SAM" id="Phobius"/>
    </source>
</evidence>
<evidence type="ECO:0000256" key="7">
    <source>
        <dbReference type="ARBA" id="ARBA00023002"/>
    </source>
</evidence>
<evidence type="ECO:0000256" key="10">
    <source>
        <dbReference type="ARBA" id="ARBA00023136"/>
    </source>
</evidence>
<keyword evidence="9 12" id="KW-0503">Monooxygenase</keyword>
<proteinExistence type="inferred from homology"/>
<dbReference type="EMBL" id="JMSE01000850">
    <property type="protein sequence ID" value="KDN67033.1"/>
    <property type="molecule type" value="Genomic_DNA"/>
</dbReference>
<dbReference type="PRINTS" id="PR00463">
    <property type="entry name" value="EP450I"/>
</dbReference>
<evidence type="ECO:0000256" key="6">
    <source>
        <dbReference type="ARBA" id="ARBA00022989"/>
    </source>
</evidence>
<keyword evidence="10 13" id="KW-0472">Membrane</keyword>
<dbReference type="OMA" id="EMIPGPT"/>
<accession>A0A066XCX3</accession>
<name>A0A066XCX3_COLSU</name>
<organism evidence="14 15">
    <name type="scientific">Colletotrichum sublineola</name>
    <name type="common">Sorghum anthracnose fungus</name>
    <dbReference type="NCBI Taxonomy" id="1173701"/>
    <lineage>
        <taxon>Eukaryota</taxon>
        <taxon>Fungi</taxon>
        <taxon>Dikarya</taxon>
        <taxon>Ascomycota</taxon>
        <taxon>Pezizomycotina</taxon>
        <taxon>Sordariomycetes</taxon>
        <taxon>Hypocreomycetidae</taxon>
        <taxon>Glomerellales</taxon>
        <taxon>Glomerellaceae</taxon>
        <taxon>Colletotrichum</taxon>
        <taxon>Colletotrichum graminicola species complex</taxon>
    </lineage>
</organism>
<dbReference type="PANTHER" id="PTHR24287">
    <property type="entry name" value="P450, PUTATIVE (EUROFUNG)-RELATED"/>
    <property type="match status" value="1"/>
</dbReference>
<dbReference type="eggNOG" id="KOG0157">
    <property type="taxonomic scope" value="Eukaryota"/>
</dbReference>
<evidence type="ECO:0000256" key="12">
    <source>
        <dbReference type="RuleBase" id="RU000461"/>
    </source>
</evidence>
<evidence type="ECO:0000256" key="5">
    <source>
        <dbReference type="ARBA" id="ARBA00022723"/>
    </source>
</evidence>